<feature type="coiled-coil region" evidence="1">
    <location>
        <begin position="256"/>
        <end position="310"/>
    </location>
</feature>
<dbReference type="STRING" id="1149755.A0A2J6SAM1"/>
<keyword evidence="3" id="KW-0812">Transmembrane</keyword>
<dbReference type="OrthoDB" id="3564929at2759"/>
<reference evidence="4 5" key="1">
    <citation type="submission" date="2016-04" db="EMBL/GenBank/DDBJ databases">
        <title>A degradative enzymes factory behind the ericoid mycorrhizal symbiosis.</title>
        <authorList>
            <consortium name="DOE Joint Genome Institute"/>
            <person name="Martino E."/>
            <person name="Morin E."/>
            <person name="Grelet G."/>
            <person name="Kuo A."/>
            <person name="Kohler A."/>
            <person name="Daghino S."/>
            <person name="Barry K."/>
            <person name="Choi C."/>
            <person name="Cichocki N."/>
            <person name="Clum A."/>
            <person name="Copeland A."/>
            <person name="Hainaut M."/>
            <person name="Haridas S."/>
            <person name="Labutti K."/>
            <person name="Lindquist E."/>
            <person name="Lipzen A."/>
            <person name="Khouja H.-R."/>
            <person name="Murat C."/>
            <person name="Ohm R."/>
            <person name="Olson A."/>
            <person name="Spatafora J."/>
            <person name="Veneault-Fourrey C."/>
            <person name="Henrissat B."/>
            <person name="Grigoriev I."/>
            <person name="Martin F."/>
            <person name="Perotto S."/>
        </authorList>
    </citation>
    <scope>NUCLEOTIDE SEQUENCE [LARGE SCALE GENOMIC DNA]</scope>
    <source>
        <strain evidence="4 5">F</strain>
    </source>
</reference>
<gene>
    <name evidence="4" type="ORF">L207DRAFT_576570</name>
</gene>
<feature type="transmembrane region" description="Helical" evidence="3">
    <location>
        <begin position="74"/>
        <end position="96"/>
    </location>
</feature>
<keyword evidence="5" id="KW-1185">Reference proteome</keyword>
<keyword evidence="1" id="KW-0175">Coiled coil</keyword>
<feature type="compositionally biased region" description="Polar residues" evidence="2">
    <location>
        <begin position="181"/>
        <end position="191"/>
    </location>
</feature>
<organism evidence="4 5">
    <name type="scientific">Hyaloscypha variabilis (strain UAMH 11265 / GT02V1 / F)</name>
    <name type="common">Meliniomyces variabilis</name>
    <dbReference type="NCBI Taxonomy" id="1149755"/>
    <lineage>
        <taxon>Eukaryota</taxon>
        <taxon>Fungi</taxon>
        <taxon>Dikarya</taxon>
        <taxon>Ascomycota</taxon>
        <taxon>Pezizomycotina</taxon>
        <taxon>Leotiomycetes</taxon>
        <taxon>Helotiales</taxon>
        <taxon>Hyaloscyphaceae</taxon>
        <taxon>Hyaloscypha</taxon>
        <taxon>Hyaloscypha variabilis</taxon>
    </lineage>
</organism>
<keyword evidence="3" id="KW-0472">Membrane</keyword>
<protein>
    <submittedName>
        <fullName evidence="4">Uncharacterized protein</fullName>
    </submittedName>
</protein>
<evidence type="ECO:0000313" key="4">
    <source>
        <dbReference type="EMBL" id="PMD47808.1"/>
    </source>
</evidence>
<keyword evidence="3" id="KW-1133">Transmembrane helix</keyword>
<name>A0A2J6SAM1_HYAVF</name>
<dbReference type="AlphaFoldDB" id="A0A2J6SAM1"/>
<dbReference type="Proteomes" id="UP000235786">
    <property type="component" value="Unassembled WGS sequence"/>
</dbReference>
<evidence type="ECO:0000256" key="3">
    <source>
        <dbReference type="SAM" id="Phobius"/>
    </source>
</evidence>
<evidence type="ECO:0000256" key="1">
    <source>
        <dbReference type="SAM" id="Coils"/>
    </source>
</evidence>
<evidence type="ECO:0000313" key="5">
    <source>
        <dbReference type="Proteomes" id="UP000235786"/>
    </source>
</evidence>
<feature type="region of interest" description="Disordered" evidence="2">
    <location>
        <begin position="101"/>
        <end position="142"/>
    </location>
</feature>
<evidence type="ECO:0000256" key="2">
    <source>
        <dbReference type="SAM" id="MobiDB-lite"/>
    </source>
</evidence>
<accession>A0A2J6SAM1</accession>
<sequence length="315" mass="34371">MPIARLPSLYIVSQGVHTPSIKVFDRETEATSTPVVVGSFPARGKGVPGLDAMKFANHTAFAFPTEGLSSGAKIGIGVAIPLAFIALLGVSLLWFFRHRKNSRNPPSGEAETHDDGLPEPMSNIAILDEPKGNPPSYHGFRDEVGRTHISEMNQDQQPSDVTGSPEPRRHELNAIAGQQRHYPSQELSTDQARYEASGDPVYEGHELPTQPASPSPTPASPRRKPIQPATAASGPSSSFPPPWDSNAALQYERDLNIGTAEAAAAEDQELKELEEEVARVKMQKQRLQELQALEVREEELRRSIAERKKLVAKKG</sequence>
<feature type="region of interest" description="Disordered" evidence="2">
    <location>
        <begin position="175"/>
        <end position="247"/>
    </location>
</feature>
<feature type="compositionally biased region" description="Low complexity" evidence="2">
    <location>
        <begin position="228"/>
        <end position="237"/>
    </location>
</feature>
<proteinExistence type="predicted"/>
<dbReference type="EMBL" id="KZ613938">
    <property type="protein sequence ID" value="PMD47808.1"/>
    <property type="molecule type" value="Genomic_DNA"/>
</dbReference>